<keyword evidence="3" id="KW-1185">Reference proteome</keyword>
<reference evidence="2 3" key="1">
    <citation type="submission" date="2019-01" db="EMBL/GenBank/DDBJ databases">
        <title>Hymenobacter humicola sp. nov., isolated from soils in Antarctica.</title>
        <authorList>
            <person name="Sedlacek I."/>
            <person name="Holochova P."/>
            <person name="Kralova S."/>
            <person name="Pantucek R."/>
            <person name="Stankova E."/>
            <person name="Vrbovska V."/>
            <person name="Kristofova L."/>
            <person name="Svec P."/>
            <person name="Busse H.-J."/>
        </authorList>
    </citation>
    <scope>NUCLEOTIDE SEQUENCE [LARGE SCALE GENOMIC DNA]</scope>
    <source>
        <strain evidence="2 3">CCM 8852</strain>
    </source>
</reference>
<organism evidence="2 3">
    <name type="scientific">Hymenobacter rubripertinctus</name>
    <dbReference type="NCBI Taxonomy" id="2029981"/>
    <lineage>
        <taxon>Bacteria</taxon>
        <taxon>Pseudomonadati</taxon>
        <taxon>Bacteroidota</taxon>
        <taxon>Cytophagia</taxon>
        <taxon>Cytophagales</taxon>
        <taxon>Hymenobacteraceae</taxon>
        <taxon>Hymenobacter</taxon>
    </lineage>
</organism>
<dbReference type="Proteomes" id="UP000284250">
    <property type="component" value="Unassembled WGS sequence"/>
</dbReference>
<comment type="caution">
    <text evidence="2">The sequence shown here is derived from an EMBL/GenBank/DDBJ whole genome shotgun (WGS) entry which is preliminary data.</text>
</comment>
<evidence type="ECO:0000313" key="3">
    <source>
        <dbReference type="Proteomes" id="UP000284250"/>
    </source>
</evidence>
<evidence type="ECO:0000313" key="2">
    <source>
        <dbReference type="EMBL" id="RIY06908.1"/>
    </source>
</evidence>
<sequence length="340" mass="38233">MVYPKSSSKKGQLRFKPNGQPLLEGNEPGFLYEGHMGRRAAGQKKAGRSLKLNAYPRWDDLIVNGVATAAERVVASIMADNEGAFDSINAWDDQILSIGIMQKTFRRNPTGIIGGGGELIQQITEFKRDHRALFDRFLGQYGWDVTTRRAVYTEPGTNIIYTEEELFEKVREGITDENIKHKTKKRSTLLAPFVLLGQNEIFQDKQVQDFIARLHQALAVRPALNTSKLNAPTYSFTAADCFQSSLGQTIVLDHSVNRPNCVGPHIGVALRQLFNELSLPLAKQDPRQWTAADRLRYEPRLIEIYGPLRDTRQGIWPPMYSKGGSRYTAILAAFRARGLL</sequence>
<dbReference type="AlphaFoldDB" id="A0A418QP92"/>
<evidence type="ECO:0000256" key="1">
    <source>
        <dbReference type="SAM" id="MobiDB-lite"/>
    </source>
</evidence>
<proteinExistence type="predicted"/>
<gene>
    <name evidence="2" type="ORF">D0T11_17935</name>
</gene>
<accession>A0A418QP92</accession>
<name>A0A418QP92_9BACT</name>
<dbReference type="EMBL" id="QYCN01000035">
    <property type="protein sequence ID" value="RIY06908.1"/>
    <property type="molecule type" value="Genomic_DNA"/>
</dbReference>
<protein>
    <submittedName>
        <fullName evidence="2">Uncharacterized protein</fullName>
    </submittedName>
</protein>
<feature type="region of interest" description="Disordered" evidence="1">
    <location>
        <begin position="1"/>
        <end position="24"/>
    </location>
</feature>